<protein>
    <submittedName>
        <fullName evidence="3">Uncharacterized protein</fullName>
    </submittedName>
</protein>
<evidence type="ECO:0000313" key="3">
    <source>
        <dbReference type="EMBL" id="QOL19616.1"/>
    </source>
</evidence>
<evidence type="ECO:0000313" key="4">
    <source>
        <dbReference type="Proteomes" id="UP000594001"/>
    </source>
</evidence>
<gene>
    <name evidence="3" type="ORF">CPBP_00380</name>
</gene>
<feature type="compositionally biased region" description="Basic residues" evidence="1">
    <location>
        <begin position="109"/>
        <end position="121"/>
    </location>
</feature>
<organism evidence="3 4">
    <name type="scientific">Candidatus Bodocaedibacter vickermanii</name>
    <dbReference type="NCBI Taxonomy" id="2741701"/>
    <lineage>
        <taxon>Bacteria</taxon>
        <taxon>Pseudomonadati</taxon>
        <taxon>Pseudomonadota</taxon>
        <taxon>Alphaproteobacteria</taxon>
        <taxon>Holosporales</taxon>
        <taxon>Candidatus Paracaedibacteraceae</taxon>
        <taxon>Candidatus Bodocaedibacter</taxon>
    </lineage>
</organism>
<dbReference type="KEGG" id="pbal:CPBP_00380"/>
<feature type="chain" id="PRO_5032594033" evidence="2">
    <location>
        <begin position="18"/>
        <end position="121"/>
    </location>
</feature>
<keyword evidence="2" id="KW-0732">Signal</keyword>
<feature type="region of interest" description="Disordered" evidence="1">
    <location>
        <begin position="60"/>
        <end position="121"/>
    </location>
</feature>
<proteinExistence type="predicted"/>
<dbReference type="AlphaFoldDB" id="A0A7L9RSU7"/>
<dbReference type="Proteomes" id="UP000594001">
    <property type="component" value="Chromosome"/>
</dbReference>
<dbReference type="EMBL" id="CP054719">
    <property type="protein sequence ID" value="QOL19616.1"/>
    <property type="molecule type" value="Genomic_DNA"/>
</dbReference>
<name>A0A7L9RSU7_9PROT</name>
<feature type="compositionally biased region" description="Basic residues" evidence="1">
    <location>
        <begin position="83"/>
        <end position="96"/>
    </location>
</feature>
<feature type="signal peptide" evidence="2">
    <location>
        <begin position="1"/>
        <end position="17"/>
    </location>
</feature>
<evidence type="ECO:0000256" key="2">
    <source>
        <dbReference type="SAM" id="SignalP"/>
    </source>
</evidence>
<evidence type="ECO:0000256" key="1">
    <source>
        <dbReference type="SAM" id="MobiDB-lite"/>
    </source>
</evidence>
<accession>A0A7L9RSU7</accession>
<feature type="compositionally biased region" description="Low complexity" evidence="1">
    <location>
        <begin position="97"/>
        <end position="108"/>
    </location>
</feature>
<keyword evidence="4" id="KW-1185">Reference proteome</keyword>
<reference evidence="3 4" key="1">
    <citation type="submission" date="2020-06" db="EMBL/GenBank/DDBJ databases">
        <title>The endosymbiont of the kinetoplastid Bodo saltans is a Paracaedibacter-like alpha-proteobacterium possessing a putative toxin-antitoxin system.</title>
        <authorList>
            <person name="Midha S."/>
            <person name="Rigden D.J."/>
            <person name="Siozios S."/>
            <person name="Hurst G.D.D."/>
            <person name="Jackson A.P."/>
        </authorList>
    </citation>
    <scope>NUCLEOTIDE SEQUENCE [LARGE SCALE GENOMIC DNA]</scope>
    <source>
        <strain evidence="3">Lake Konstanz</strain>
    </source>
</reference>
<feature type="region of interest" description="Disordered" evidence="1">
    <location>
        <begin position="21"/>
        <end position="48"/>
    </location>
</feature>
<sequence>MKLLNVMIALAFSLTLAVGMGSKSKPEAPVETPKVLPESTRVSAPMNTPVALIENTVEDNQKIEKDLGKPTPQPAEITPNSKKAIKAKAPAAKKNKAAPVKKSTSQSKSKPKSKPKKTQKK</sequence>
<dbReference type="RefSeq" id="WP_350332366.1">
    <property type="nucleotide sequence ID" value="NZ_CP054719.1"/>
</dbReference>